<evidence type="ECO:0000256" key="1">
    <source>
        <dbReference type="SAM" id="MobiDB-lite"/>
    </source>
</evidence>
<dbReference type="InterPro" id="IPR029058">
    <property type="entry name" value="AB_hydrolase_fold"/>
</dbReference>
<reference evidence="3 4" key="1">
    <citation type="submission" date="2024-04" db="EMBL/GenBank/DDBJ databases">
        <title>Tritrichomonas musculus Genome.</title>
        <authorList>
            <person name="Alves-Ferreira E."/>
            <person name="Grigg M."/>
            <person name="Lorenzi H."/>
            <person name="Galac M."/>
        </authorList>
    </citation>
    <scope>NUCLEOTIDE SEQUENCE [LARGE SCALE GENOMIC DNA]</scope>
    <source>
        <strain evidence="3 4">EAF2021</strain>
    </source>
</reference>
<feature type="compositionally biased region" description="Basic and acidic residues" evidence="1">
    <location>
        <begin position="1"/>
        <end position="12"/>
    </location>
</feature>
<organism evidence="3 4">
    <name type="scientific">Tritrichomonas musculus</name>
    <dbReference type="NCBI Taxonomy" id="1915356"/>
    <lineage>
        <taxon>Eukaryota</taxon>
        <taxon>Metamonada</taxon>
        <taxon>Parabasalia</taxon>
        <taxon>Tritrichomonadida</taxon>
        <taxon>Tritrichomonadidae</taxon>
        <taxon>Tritrichomonas</taxon>
    </lineage>
</organism>
<gene>
    <name evidence="3" type="ORF">M9Y10_018715</name>
</gene>
<feature type="compositionally biased region" description="Basic and acidic residues" evidence="1">
    <location>
        <begin position="21"/>
        <end position="34"/>
    </location>
</feature>
<feature type="region of interest" description="Disordered" evidence="1">
    <location>
        <begin position="1"/>
        <end position="34"/>
    </location>
</feature>
<dbReference type="PANTHER" id="PTHR12277">
    <property type="entry name" value="ALPHA/BETA HYDROLASE DOMAIN-CONTAINING PROTEIN"/>
    <property type="match status" value="1"/>
</dbReference>
<dbReference type="Pfam" id="PF00326">
    <property type="entry name" value="Peptidase_S9"/>
    <property type="match status" value="1"/>
</dbReference>
<dbReference type="InterPro" id="IPR001375">
    <property type="entry name" value="Peptidase_S9_cat"/>
</dbReference>
<dbReference type="EMBL" id="JAPFFF010000026">
    <property type="protein sequence ID" value="KAK8849339.1"/>
    <property type="molecule type" value="Genomic_DNA"/>
</dbReference>
<evidence type="ECO:0000313" key="3">
    <source>
        <dbReference type="EMBL" id="KAK8849339.1"/>
    </source>
</evidence>
<accession>A0ABR2HNG4</accession>
<protein>
    <recommendedName>
        <fullName evidence="2">Peptidase S9 prolyl oligopeptidase catalytic domain-containing protein</fullName>
    </recommendedName>
</protein>
<evidence type="ECO:0000259" key="2">
    <source>
        <dbReference type="Pfam" id="PF00326"/>
    </source>
</evidence>
<dbReference type="PANTHER" id="PTHR12277:SF81">
    <property type="entry name" value="PROTEIN ABHD13"/>
    <property type="match status" value="1"/>
</dbReference>
<dbReference type="SUPFAM" id="SSF53474">
    <property type="entry name" value="alpha/beta-Hydrolases"/>
    <property type="match status" value="1"/>
</dbReference>
<comment type="caution">
    <text evidence="3">The sequence shown here is derived from an EMBL/GenBank/DDBJ whole genome shotgun (WGS) entry which is preliminary data.</text>
</comment>
<dbReference type="Gene3D" id="3.40.50.1820">
    <property type="entry name" value="alpha/beta hydrolase"/>
    <property type="match status" value="1"/>
</dbReference>
<name>A0ABR2HNG4_9EUKA</name>
<sequence length="294" mass="33425">MSSDEESKRTKDIATIGKTAISEREKPQLEDSKSRLLKIPSDMNPKEKIAIYLSKTKKPLPGNPIVLFGHGDGETIDTYVSSGVTDYSNFFTPYGMNFCIIDYRGSGYSDGNLKTSGVTETEDLITVINYLKKRGYKKISYFGRSLGAYCGIHLASRFPELVCIALDSPFISIKDFVTYKVNRFDQIDTEKAIELYPEACKVAKEKYGIDYMNFKEAIEVADQISQPIFVIHGNRDILVPMSNSLQLMEKVKSEEKKFLPFDAGHNDVQRLKYFLEQFIFILRENGSEITEFKL</sequence>
<dbReference type="Proteomes" id="UP001470230">
    <property type="component" value="Unassembled WGS sequence"/>
</dbReference>
<proteinExistence type="predicted"/>
<evidence type="ECO:0000313" key="4">
    <source>
        <dbReference type="Proteomes" id="UP001470230"/>
    </source>
</evidence>
<feature type="domain" description="Peptidase S9 prolyl oligopeptidase catalytic" evidence="2">
    <location>
        <begin position="90"/>
        <end position="258"/>
    </location>
</feature>
<keyword evidence="4" id="KW-1185">Reference proteome</keyword>